<dbReference type="InterPro" id="IPR023214">
    <property type="entry name" value="HAD_sf"/>
</dbReference>
<evidence type="ECO:0000313" key="2">
    <source>
        <dbReference type="Proteomes" id="UP000517916"/>
    </source>
</evidence>
<dbReference type="Pfam" id="PF05141">
    <property type="entry name" value="DIT1_PvcA"/>
    <property type="match status" value="1"/>
</dbReference>
<reference evidence="1 2" key="1">
    <citation type="submission" date="2020-08" db="EMBL/GenBank/DDBJ databases">
        <title>Genomic Encyclopedia of Archaeal and Bacterial Type Strains, Phase II (KMG-II): from individual species to whole genera.</title>
        <authorList>
            <person name="Goeker M."/>
        </authorList>
    </citation>
    <scope>NUCLEOTIDE SEQUENCE [LARGE SCALE GENOMIC DNA]</scope>
    <source>
        <strain evidence="1 2">DSM 43850</strain>
    </source>
</reference>
<comment type="caution">
    <text evidence="1">The sequence shown here is derived from an EMBL/GenBank/DDBJ whole genome shotgun (WGS) entry which is preliminary data.</text>
</comment>
<proteinExistence type="predicted"/>
<dbReference type="RefSeq" id="WP_025357028.1">
    <property type="nucleotide sequence ID" value="NZ_BAAABQ010000072.1"/>
</dbReference>
<evidence type="ECO:0000313" key="1">
    <source>
        <dbReference type="EMBL" id="MBA8927868.1"/>
    </source>
</evidence>
<dbReference type="Proteomes" id="UP000517916">
    <property type="component" value="Unassembled WGS sequence"/>
</dbReference>
<gene>
    <name evidence="1" type="ORF">BC739_005085</name>
</gene>
<accession>A0ABR6BLT7</accession>
<sequence length="965" mass="106882">MTDWYLRQRTDPPALLPATTDDAVSTACAEHLLVVGRWQRLVELVTVDPTLRLHLALCPPNELVDTVTGLHGPSDALYPQHPRCPGTGLPVALRTLLSRSGVNGPTLLERVVANRHEQRVDPLDFLIDYLVRPLIAVFRTLLDRHGLALTTLDDRGIMFELTPQVRATGRVVLSDVTLLQDSADLDVIERDRAVRALHKALVELVSAFQQTSFDGKRYRERSVRAAVERTLAAELRFLDPDTAELLHGDHPLDRYVHSVPPAQDKLLHEVLRRVEERAALRRKDPDRPVPLVVIDLDLCGLVPKARTLHAARTLARPRHGAPQGIPELARPSALRALPSYSKPAWDRFLEVSGVAGRYPEVAWDEVHAEFCPAFYRPWERLRSDSLAPGLVRFVRDVEDAGGEVVFNTGRRDRVRDHTQAVLARGGLSHVRLLTLPDDRVRPIAELKIENLRRLTGTDVVAVFDDLTENRQALSLAFPGAMVLAVEAPGFASDRAPGCPPPDGAPLVATFERLPRRHGVISALSHTHSVAELQVGELGVGLPVRGHAVHLSLRQSRQIIDRLVAEADASGERTAAAAPGHLREALSGVAEQHERTALLLHHVFLRKQFHRGSRSTYTPDMARADLLPFLRSGAPIRMVLPGFPIKHSQSGLKALGNLPDLAELGVLVRLRELQRAVSCLYPPGLDITVLTDGNHFRPRPPAIVDGYLRKLNQYLSLVGGHDYLRFQDIDEVARKHIGPSLAEDRTLLIEYHERGYRKAFDGLDITRNPVATLAGADQVDPTPGGLSFRELFRSILHSVPVPLPAGRDLLTWSKAVYADVYHVDDNRTAGEVVQARREVLQVAWDDTIRYLAAALTDRELEYEKLFGHHVRFTVSMPSPGRVGFTALGGSALLPWHGTAAVDERGTLSTDFAVWLYDQGFVPVYSPLLGVRQPWLMAPATRTAVVDPARGAELLPDLLDGIHLRRK</sequence>
<dbReference type="PANTHER" id="PTHR37285:SF5">
    <property type="entry name" value="SPORE WALL MATURATION PROTEIN DIT1"/>
    <property type="match status" value="1"/>
</dbReference>
<dbReference type="PANTHER" id="PTHR37285">
    <property type="entry name" value="SPORE WALL MATURATION PROTEIN DIT1"/>
    <property type="match status" value="1"/>
</dbReference>
<name>A0ABR6BLT7_9PSEU</name>
<dbReference type="InterPro" id="IPR007817">
    <property type="entry name" value="Isocyanide_synthase_DIT1"/>
</dbReference>
<keyword evidence="2" id="KW-1185">Reference proteome</keyword>
<dbReference type="Gene3D" id="3.40.50.1000">
    <property type="entry name" value="HAD superfamily/HAD-like"/>
    <property type="match status" value="1"/>
</dbReference>
<organism evidence="1 2">
    <name type="scientific">Kutzneria viridogrisea</name>
    <dbReference type="NCBI Taxonomy" id="47990"/>
    <lineage>
        <taxon>Bacteria</taxon>
        <taxon>Bacillati</taxon>
        <taxon>Actinomycetota</taxon>
        <taxon>Actinomycetes</taxon>
        <taxon>Pseudonocardiales</taxon>
        <taxon>Pseudonocardiaceae</taxon>
        <taxon>Kutzneria</taxon>
    </lineage>
</organism>
<protein>
    <recommendedName>
        <fullName evidence="3">Pyoverdine/dityrosine biosynthesis protein</fullName>
    </recommendedName>
</protein>
<evidence type="ECO:0008006" key="3">
    <source>
        <dbReference type="Google" id="ProtNLM"/>
    </source>
</evidence>
<dbReference type="EMBL" id="JACJID010000004">
    <property type="protein sequence ID" value="MBA8927868.1"/>
    <property type="molecule type" value="Genomic_DNA"/>
</dbReference>